<reference evidence="2" key="1">
    <citation type="submission" date="2017-09" db="EMBL/GenBank/DDBJ databases">
        <authorList>
            <person name="Varghese N."/>
            <person name="Submissions S."/>
        </authorList>
    </citation>
    <scope>NUCLEOTIDE SEQUENCE [LARGE SCALE GENOMIC DNA]</scope>
    <source>
        <strain evidence="2">CGMCC 1.12641</strain>
    </source>
</reference>
<accession>A0A285X209</accession>
<name>A0A285X209_9FLAO</name>
<protein>
    <submittedName>
        <fullName evidence="1">Uncharacterized protein</fullName>
    </submittedName>
</protein>
<dbReference type="AlphaFoldDB" id="A0A285X209"/>
<keyword evidence="2" id="KW-1185">Reference proteome</keyword>
<sequence>MTDWRLYSNVIVNVKIYQEFRCQFNNVIDYTNLNNYIKKTNFLIDKINNLLTFRLFPIEFLSKARIIKKLFGRIEKILPHFYGSQYKELALWEISIKNVMNGPNGTNINHDAYCSKVLSHKK</sequence>
<evidence type="ECO:0000313" key="1">
    <source>
        <dbReference type="EMBL" id="SOC79338.1"/>
    </source>
</evidence>
<dbReference type="Proteomes" id="UP000219193">
    <property type="component" value="Unassembled WGS sequence"/>
</dbReference>
<proteinExistence type="predicted"/>
<evidence type="ECO:0000313" key="2">
    <source>
        <dbReference type="Proteomes" id="UP000219193"/>
    </source>
</evidence>
<dbReference type="EMBL" id="OCMF01000001">
    <property type="protein sequence ID" value="SOC79338.1"/>
    <property type="molecule type" value="Genomic_DNA"/>
</dbReference>
<organism evidence="1 2">
    <name type="scientific">Salinimicrobium sediminis</name>
    <dbReference type="NCBI Taxonomy" id="1343891"/>
    <lineage>
        <taxon>Bacteria</taxon>
        <taxon>Pseudomonadati</taxon>
        <taxon>Bacteroidota</taxon>
        <taxon>Flavobacteriia</taxon>
        <taxon>Flavobacteriales</taxon>
        <taxon>Flavobacteriaceae</taxon>
        <taxon>Salinimicrobium</taxon>
    </lineage>
</organism>
<gene>
    <name evidence="1" type="ORF">SAMN06296241_0859</name>
</gene>